<organism evidence="2 3">
    <name type="scientific">Coniochaeta hoffmannii</name>
    <dbReference type="NCBI Taxonomy" id="91930"/>
    <lineage>
        <taxon>Eukaryota</taxon>
        <taxon>Fungi</taxon>
        <taxon>Dikarya</taxon>
        <taxon>Ascomycota</taxon>
        <taxon>Pezizomycotina</taxon>
        <taxon>Sordariomycetes</taxon>
        <taxon>Sordariomycetidae</taxon>
        <taxon>Coniochaetales</taxon>
        <taxon>Coniochaetaceae</taxon>
        <taxon>Coniochaeta</taxon>
    </lineage>
</organism>
<reference evidence="2" key="1">
    <citation type="submission" date="2022-07" db="EMBL/GenBank/DDBJ databases">
        <title>Fungi with potential for degradation of polypropylene.</title>
        <authorList>
            <person name="Gostincar C."/>
        </authorList>
    </citation>
    <scope>NUCLEOTIDE SEQUENCE</scope>
    <source>
        <strain evidence="2">EXF-13287</strain>
    </source>
</reference>
<evidence type="ECO:0008006" key="4">
    <source>
        <dbReference type="Google" id="ProtNLM"/>
    </source>
</evidence>
<proteinExistence type="predicted"/>
<feature type="region of interest" description="Disordered" evidence="1">
    <location>
        <begin position="95"/>
        <end position="122"/>
    </location>
</feature>
<evidence type="ECO:0000256" key="1">
    <source>
        <dbReference type="SAM" id="MobiDB-lite"/>
    </source>
</evidence>
<accession>A0AA38VU28</accession>
<name>A0AA38VU28_9PEZI</name>
<dbReference type="EMBL" id="JANBVN010000003">
    <property type="protein sequence ID" value="KAJ9165526.1"/>
    <property type="molecule type" value="Genomic_DNA"/>
</dbReference>
<evidence type="ECO:0000313" key="2">
    <source>
        <dbReference type="EMBL" id="KAJ9165526.1"/>
    </source>
</evidence>
<comment type="caution">
    <text evidence="2">The sequence shown here is derived from an EMBL/GenBank/DDBJ whole genome shotgun (WGS) entry which is preliminary data.</text>
</comment>
<evidence type="ECO:0000313" key="3">
    <source>
        <dbReference type="Proteomes" id="UP001174691"/>
    </source>
</evidence>
<dbReference type="Proteomes" id="UP001174691">
    <property type="component" value="Unassembled WGS sequence"/>
</dbReference>
<dbReference type="AlphaFoldDB" id="A0AA38VU28"/>
<sequence>MGPNEGLSLRTYDTRDSPVVTHPSTSLAIICLSRGERTGSRVLRCLWSYVEDEARGAGYTLEVAVRVGTPETVDLLLAHGARIEYARPLHLLIRRPAAPPPNDRQGTRARQLSPPPSAAAAAPDPARFQFANHLVRRGVGVNAFGNAYVFFRVQAHDVPDAAEEVRNRFEKLVKKVESKRQLGDAS</sequence>
<keyword evidence="3" id="KW-1185">Reference proteome</keyword>
<protein>
    <recommendedName>
        <fullName evidence="4">Ankyrin</fullName>
    </recommendedName>
</protein>
<gene>
    <name evidence="2" type="ORF">NKR19_g359</name>
</gene>